<name>A0A180G509_PUCT1</name>
<dbReference type="VEuPathDB" id="FungiDB:PTTG_29313"/>
<evidence type="ECO:0000256" key="1">
    <source>
        <dbReference type="SAM" id="MobiDB-lite"/>
    </source>
</evidence>
<sequence length="105" mass="11196">MVPPHLCQGSGPNLDQRKRKDCNPSPARGIATSAIDGVPKRPKQTQTPTSLITSKATDQLGPSLSDRITNPVNGASPTEVSALTLRAVLSDHFRRTRPSTATVRV</sequence>
<evidence type="ECO:0000313" key="4">
    <source>
        <dbReference type="Proteomes" id="UP000005240"/>
    </source>
</evidence>
<keyword evidence="4" id="KW-1185">Reference proteome</keyword>
<dbReference type="Proteomes" id="UP000005240">
    <property type="component" value="Unassembled WGS sequence"/>
</dbReference>
<proteinExistence type="predicted"/>
<evidence type="ECO:0000313" key="2">
    <source>
        <dbReference type="EMBL" id="OAV87708.1"/>
    </source>
</evidence>
<protein>
    <submittedName>
        <fullName evidence="2 3">Uncharacterized protein</fullName>
    </submittedName>
</protein>
<feature type="compositionally biased region" description="Polar residues" evidence="1">
    <location>
        <begin position="44"/>
        <end position="76"/>
    </location>
</feature>
<dbReference type="EnsemblFungi" id="PTTG_29313-t43_1">
    <property type="protein sequence ID" value="PTTG_29313-t43_1-p1"/>
    <property type="gene ID" value="PTTG_29313"/>
</dbReference>
<reference evidence="2" key="1">
    <citation type="submission" date="2009-11" db="EMBL/GenBank/DDBJ databases">
        <authorList>
            <consortium name="The Broad Institute Genome Sequencing Platform"/>
            <person name="Ward D."/>
            <person name="Feldgarden M."/>
            <person name="Earl A."/>
            <person name="Young S.K."/>
            <person name="Zeng Q."/>
            <person name="Koehrsen M."/>
            <person name="Alvarado L."/>
            <person name="Berlin A."/>
            <person name="Bochicchio J."/>
            <person name="Borenstein D."/>
            <person name="Chapman S.B."/>
            <person name="Chen Z."/>
            <person name="Engels R."/>
            <person name="Freedman E."/>
            <person name="Gellesch M."/>
            <person name="Goldberg J."/>
            <person name="Griggs A."/>
            <person name="Gujja S."/>
            <person name="Heilman E."/>
            <person name="Heiman D."/>
            <person name="Hepburn T."/>
            <person name="Howarth C."/>
            <person name="Jen D."/>
            <person name="Larson L."/>
            <person name="Lewis B."/>
            <person name="Mehta T."/>
            <person name="Park D."/>
            <person name="Pearson M."/>
            <person name="Roberts A."/>
            <person name="Saif S."/>
            <person name="Shea T."/>
            <person name="Shenoy N."/>
            <person name="Sisk P."/>
            <person name="Stolte C."/>
            <person name="Sykes S."/>
            <person name="Thomson T."/>
            <person name="Walk T."/>
            <person name="White J."/>
            <person name="Yandava C."/>
            <person name="Izard J."/>
            <person name="Baranova O.V."/>
            <person name="Blanton J.M."/>
            <person name="Tanner A.C."/>
            <person name="Dewhirst F.E."/>
            <person name="Haas B."/>
            <person name="Nusbaum C."/>
            <person name="Birren B."/>
        </authorList>
    </citation>
    <scope>NUCLEOTIDE SEQUENCE [LARGE SCALE GENOMIC DNA]</scope>
    <source>
        <strain evidence="2">1-1 BBBD Race 1</strain>
    </source>
</reference>
<reference evidence="3" key="4">
    <citation type="submission" date="2025-05" db="UniProtKB">
        <authorList>
            <consortium name="EnsemblFungi"/>
        </authorList>
    </citation>
    <scope>IDENTIFICATION</scope>
    <source>
        <strain evidence="3">isolate 1-1 / race 1 (BBBD)</strain>
    </source>
</reference>
<evidence type="ECO:0000313" key="3">
    <source>
        <dbReference type="EnsemblFungi" id="PTTG_29313-t43_1-p1"/>
    </source>
</evidence>
<organism evidence="2">
    <name type="scientific">Puccinia triticina (isolate 1-1 / race 1 (BBBD))</name>
    <name type="common">Brown leaf rust fungus</name>
    <dbReference type="NCBI Taxonomy" id="630390"/>
    <lineage>
        <taxon>Eukaryota</taxon>
        <taxon>Fungi</taxon>
        <taxon>Dikarya</taxon>
        <taxon>Basidiomycota</taxon>
        <taxon>Pucciniomycotina</taxon>
        <taxon>Pucciniomycetes</taxon>
        <taxon>Pucciniales</taxon>
        <taxon>Pucciniaceae</taxon>
        <taxon>Puccinia</taxon>
    </lineage>
</organism>
<feature type="region of interest" description="Disordered" evidence="1">
    <location>
        <begin position="1"/>
        <end position="76"/>
    </location>
</feature>
<dbReference type="AlphaFoldDB" id="A0A180G509"/>
<gene>
    <name evidence="2" type="ORF">PTTG_29313</name>
</gene>
<reference evidence="2" key="2">
    <citation type="submission" date="2016-05" db="EMBL/GenBank/DDBJ databases">
        <title>Comparative analysis highlights variable genome content of wheat rusts and divergence of the mating loci.</title>
        <authorList>
            <person name="Cuomo C.A."/>
            <person name="Bakkeren G."/>
            <person name="Szabo L."/>
            <person name="Khalil H."/>
            <person name="Joly D."/>
            <person name="Goldberg J."/>
            <person name="Young S."/>
            <person name="Zeng Q."/>
            <person name="Fellers J."/>
        </authorList>
    </citation>
    <scope>NUCLEOTIDE SEQUENCE [LARGE SCALE GENOMIC DNA]</scope>
    <source>
        <strain evidence="2">1-1 BBBD Race 1</strain>
    </source>
</reference>
<reference evidence="3 4" key="3">
    <citation type="journal article" date="2017" name="G3 (Bethesda)">
        <title>Comparative analysis highlights variable genome content of wheat rusts and divergence of the mating loci.</title>
        <authorList>
            <person name="Cuomo C.A."/>
            <person name="Bakkeren G."/>
            <person name="Khalil H.B."/>
            <person name="Panwar V."/>
            <person name="Joly D."/>
            <person name="Linning R."/>
            <person name="Sakthikumar S."/>
            <person name="Song X."/>
            <person name="Adiconis X."/>
            <person name="Fan L."/>
            <person name="Goldberg J.M."/>
            <person name="Levin J.Z."/>
            <person name="Young S."/>
            <person name="Zeng Q."/>
            <person name="Anikster Y."/>
            <person name="Bruce M."/>
            <person name="Wang M."/>
            <person name="Yin C."/>
            <person name="McCallum B."/>
            <person name="Szabo L.J."/>
            <person name="Hulbert S."/>
            <person name="Chen X."/>
            <person name="Fellers J.P."/>
        </authorList>
    </citation>
    <scope>NUCLEOTIDE SEQUENCE</scope>
    <source>
        <strain evidence="4">Isolate 1-1 / race 1 (BBBD)</strain>
        <strain evidence="3">isolate 1-1 / race 1 (BBBD)</strain>
    </source>
</reference>
<dbReference type="EMBL" id="ADAS02000303">
    <property type="protein sequence ID" value="OAV87708.1"/>
    <property type="molecule type" value="Genomic_DNA"/>
</dbReference>
<accession>A0A180G509</accession>